<accession>A0A4R5L484</accession>
<comment type="caution">
    <text evidence="1">The sequence shown here is derived from an EMBL/GenBank/DDBJ whole genome shotgun (WGS) entry which is preliminary data.</text>
</comment>
<protein>
    <recommendedName>
        <fullName evidence="3">Class I SAM-dependent methyltransferase</fullName>
    </recommendedName>
</protein>
<proteinExistence type="predicted"/>
<dbReference type="OrthoDB" id="2529253at2"/>
<name>A0A4R5L484_9BURK</name>
<organism evidence="1 2">
    <name type="scientific">Paraburkholderia guartelaensis</name>
    <dbReference type="NCBI Taxonomy" id="2546446"/>
    <lineage>
        <taxon>Bacteria</taxon>
        <taxon>Pseudomonadati</taxon>
        <taxon>Pseudomonadota</taxon>
        <taxon>Betaproteobacteria</taxon>
        <taxon>Burkholderiales</taxon>
        <taxon>Burkholderiaceae</taxon>
        <taxon>Paraburkholderia</taxon>
    </lineage>
</organism>
<dbReference type="Proteomes" id="UP000295606">
    <property type="component" value="Unassembled WGS sequence"/>
</dbReference>
<dbReference type="AlphaFoldDB" id="A0A4R5L484"/>
<evidence type="ECO:0000313" key="1">
    <source>
        <dbReference type="EMBL" id="TDG02359.1"/>
    </source>
</evidence>
<dbReference type="EMBL" id="SMOD01000065">
    <property type="protein sequence ID" value="TDG02359.1"/>
    <property type="molecule type" value="Genomic_DNA"/>
</dbReference>
<reference evidence="1 2" key="1">
    <citation type="submission" date="2019-03" db="EMBL/GenBank/DDBJ databases">
        <title>Paraburkholderia sp. isolated from native Mimosa gymnas in Guartela State Park, Brazil.</title>
        <authorList>
            <person name="Paulitsch F."/>
            <person name="Hungria M."/>
            <person name="Delamuta J.R.M."/>
            <person name="Ribeiro R.A."/>
            <person name="Dall'Agnol R."/>
            <person name="Silva J.S.B."/>
        </authorList>
    </citation>
    <scope>NUCLEOTIDE SEQUENCE [LARGE SCALE GENOMIC DNA]</scope>
    <source>
        <strain evidence="1 2">CNPSo 3008</strain>
    </source>
</reference>
<sequence>MNPTAKRNTQRPMTCASTVQGQRLPVIDITDPRFALPADADAITALFASYVADERRRARVPTFITRMILALASRRAPLLRSVVSARSGFLDGLSTYLLKLGPDNLPPPFNSEIDRRFAASPHVVSMRLKLQQVAHLQTRALVSELDADGTAPLHLINLGGGTAIDTLNTLILLNQLRRQALAARNITISVLDIDRDGPQFGAAALRALCAHGSALEGLRVRFVHYPYDWNEPACLAGIVENAIMSGAIVAASSEGGLFEYGTDAAVLANLRALCPRVHGQKIVVTGSVTRDDEARRRSISAHSFALVPRGLAGIEALASRAGFSVERAETTPLSDQVLLLPVDPTAPRLPSCNG</sequence>
<dbReference type="RefSeq" id="WP_133190362.1">
    <property type="nucleotide sequence ID" value="NZ_SMOD01000065.1"/>
</dbReference>
<evidence type="ECO:0008006" key="3">
    <source>
        <dbReference type="Google" id="ProtNLM"/>
    </source>
</evidence>
<evidence type="ECO:0000313" key="2">
    <source>
        <dbReference type="Proteomes" id="UP000295606"/>
    </source>
</evidence>
<gene>
    <name evidence="1" type="ORF">E1N52_40205</name>
</gene>